<name>A0A8S3JFA4_9BILA</name>
<proteinExistence type="predicted"/>
<feature type="non-terminal residue" evidence="1">
    <location>
        <position position="29"/>
    </location>
</feature>
<accession>A0A8S3JFA4</accession>
<dbReference type="EMBL" id="CAJOBI010343476">
    <property type="protein sequence ID" value="CAF5215922.1"/>
    <property type="molecule type" value="Genomic_DNA"/>
</dbReference>
<organism evidence="1 2">
    <name type="scientific">Rotaria magnacalcarata</name>
    <dbReference type="NCBI Taxonomy" id="392030"/>
    <lineage>
        <taxon>Eukaryota</taxon>
        <taxon>Metazoa</taxon>
        <taxon>Spiralia</taxon>
        <taxon>Gnathifera</taxon>
        <taxon>Rotifera</taxon>
        <taxon>Eurotatoria</taxon>
        <taxon>Bdelloidea</taxon>
        <taxon>Philodinida</taxon>
        <taxon>Philodinidae</taxon>
        <taxon>Rotaria</taxon>
    </lineage>
</organism>
<protein>
    <submittedName>
        <fullName evidence="1">Uncharacterized protein</fullName>
    </submittedName>
</protein>
<comment type="caution">
    <text evidence="1">The sequence shown here is derived from an EMBL/GenBank/DDBJ whole genome shotgun (WGS) entry which is preliminary data.</text>
</comment>
<evidence type="ECO:0000313" key="2">
    <source>
        <dbReference type="Proteomes" id="UP000676336"/>
    </source>
</evidence>
<sequence length="29" mass="3416">MASSDDDFNKLDTLSDDAYLQLIEQFYEK</sequence>
<reference evidence="1" key="1">
    <citation type="submission" date="2021-02" db="EMBL/GenBank/DDBJ databases">
        <authorList>
            <person name="Nowell W R."/>
        </authorList>
    </citation>
    <scope>NUCLEOTIDE SEQUENCE</scope>
</reference>
<dbReference type="Proteomes" id="UP000676336">
    <property type="component" value="Unassembled WGS sequence"/>
</dbReference>
<dbReference type="AlphaFoldDB" id="A0A8S3JFA4"/>
<gene>
    <name evidence="1" type="ORF">SMN809_LOCUS79794</name>
</gene>
<evidence type="ECO:0000313" key="1">
    <source>
        <dbReference type="EMBL" id="CAF5215922.1"/>
    </source>
</evidence>